<protein>
    <submittedName>
        <fullName evidence="2">Uncharacterized protein</fullName>
    </submittedName>
</protein>
<proteinExistence type="predicted"/>
<evidence type="ECO:0000313" key="2">
    <source>
        <dbReference type="EMBL" id="GAA4006073.1"/>
    </source>
</evidence>
<sequence>MVSAAAMRPGRLAATPGIRLMFAPATTTPELEKHHKAEEVRPSAGEATA</sequence>
<organism evidence="2 3">
    <name type="scientific">Streptomyces plumbiresistens</name>
    <dbReference type="NCBI Taxonomy" id="511811"/>
    <lineage>
        <taxon>Bacteria</taxon>
        <taxon>Bacillati</taxon>
        <taxon>Actinomycetota</taxon>
        <taxon>Actinomycetes</taxon>
        <taxon>Kitasatosporales</taxon>
        <taxon>Streptomycetaceae</taxon>
        <taxon>Streptomyces</taxon>
    </lineage>
</organism>
<feature type="region of interest" description="Disordered" evidence="1">
    <location>
        <begin position="26"/>
        <end position="49"/>
    </location>
</feature>
<accession>A0ABP7S3R5</accession>
<evidence type="ECO:0000256" key="1">
    <source>
        <dbReference type="SAM" id="MobiDB-lite"/>
    </source>
</evidence>
<reference evidence="3" key="1">
    <citation type="journal article" date="2019" name="Int. J. Syst. Evol. Microbiol.">
        <title>The Global Catalogue of Microorganisms (GCM) 10K type strain sequencing project: providing services to taxonomists for standard genome sequencing and annotation.</title>
        <authorList>
            <consortium name="The Broad Institute Genomics Platform"/>
            <consortium name="The Broad Institute Genome Sequencing Center for Infectious Disease"/>
            <person name="Wu L."/>
            <person name="Ma J."/>
        </authorList>
    </citation>
    <scope>NUCLEOTIDE SEQUENCE [LARGE SCALE GENOMIC DNA]</scope>
    <source>
        <strain evidence="3">JCM 16924</strain>
    </source>
</reference>
<dbReference type="EMBL" id="BAAAZX010000015">
    <property type="protein sequence ID" value="GAA4006073.1"/>
    <property type="molecule type" value="Genomic_DNA"/>
</dbReference>
<comment type="caution">
    <text evidence="2">The sequence shown here is derived from an EMBL/GenBank/DDBJ whole genome shotgun (WGS) entry which is preliminary data.</text>
</comment>
<gene>
    <name evidence="2" type="ORF">GCM10022232_52160</name>
</gene>
<evidence type="ECO:0000313" key="3">
    <source>
        <dbReference type="Proteomes" id="UP001500456"/>
    </source>
</evidence>
<dbReference type="Proteomes" id="UP001500456">
    <property type="component" value="Unassembled WGS sequence"/>
</dbReference>
<keyword evidence="3" id="KW-1185">Reference proteome</keyword>
<name>A0ABP7S3R5_9ACTN</name>
<feature type="compositionally biased region" description="Basic and acidic residues" evidence="1">
    <location>
        <begin position="30"/>
        <end position="41"/>
    </location>
</feature>